<keyword evidence="3" id="KW-1185">Reference proteome</keyword>
<evidence type="ECO:0000313" key="2">
    <source>
        <dbReference type="EMBL" id="GFQ75194.1"/>
    </source>
</evidence>
<feature type="compositionally biased region" description="Polar residues" evidence="1">
    <location>
        <begin position="1"/>
        <end position="17"/>
    </location>
</feature>
<evidence type="ECO:0000313" key="3">
    <source>
        <dbReference type="Proteomes" id="UP000887116"/>
    </source>
</evidence>
<name>A0A8X6FCC6_TRICU</name>
<accession>A0A8X6FCC6</accession>
<dbReference type="Proteomes" id="UP000887116">
    <property type="component" value="Unassembled WGS sequence"/>
</dbReference>
<dbReference type="EMBL" id="BMAO01011638">
    <property type="protein sequence ID" value="GFQ75194.1"/>
    <property type="molecule type" value="Genomic_DNA"/>
</dbReference>
<feature type="region of interest" description="Disordered" evidence="1">
    <location>
        <begin position="1"/>
        <end position="28"/>
    </location>
</feature>
<organism evidence="2 3">
    <name type="scientific">Trichonephila clavata</name>
    <name type="common">Joro spider</name>
    <name type="synonym">Nephila clavata</name>
    <dbReference type="NCBI Taxonomy" id="2740835"/>
    <lineage>
        <taxon>Eukaryota</taxon>
        <taxon>Metazoa</taxon>
        <taxon>Ecdysozoa</taxon>
        <taxon>Arthropoda</taxon>
        <taxon>Chelicerata</taxon>
        <taxon>Arachnida</taxon>
        <taxon>Araneae</taxon>
        <taxon>Araneomorphae</taxon>
        <taxon>Entelegynae</taxon>
        <taxon>Araneoidea</taxon>
        <taxon>Nephilidae</taxon>
        <taxon>Trichonephila</taxon>
    </lineage>
</organism>
<gene>
    <name evidence="2" type="ORF">TNCT_540261</name>
</gene>
<evidence type="ECO:0000256" key="1">
    <source>
        <dbReference type="SAM" id="MobiDB-lite"/>
    </source>
</evidence>
<proteinExistence type="predicted"/>
<dbReference type="AlphaFoldDB" id="A0A8X6FCC6"/>
<comment type="caution">
    <text evidence="2">The sequence shown here is derived from an EMBL/GenBank/DDBJ whole genome shotgun (WGS) entry which is preliminary data.</text>
</comment>
<protein>
    <submittedName>
        <fullName evidence="2">Uncharacterized protein</fullName>
    </submittedName>
</protein>
<sequence length="93" mass="10555">MSPRVSPQTLRVQSSDPETAKRPLGAKATHETVASCPLRLACNSPELSCHTFTIRSREPKIQLKLVTGVPRRVCFYSRLEFLLKNEERRKTFG</sequence>
<reference evidence="2" key="1">
    <citation type="submission" date="2020-07" db="EMBL/GenBank/DDBJ databases">
        <title>Multicomponent nature underlies the extraordinary mechanical properties of spider dragline silk.</title>
        <authorList>
            <person name="Kono N."/>
            <person name="Nakamura H."/>
            <person name="Mori M."/>
            <person name="Yoshida Y."/>
            <person name="Ohtoshi R."/>
            <person name="Malay A.D."/>
            <person name="Moran D.A.P."/>
            <person name="Tomita M."/>
            <person name="Numata K."/>
            <person name="Arakawa K."/>
        </authorList>
    </citation>
    <scope>NUCLEOTIDE SEQUENCE</scope>
</reference>